<feature type="region of interest" description="Disordered" evidence="1">
    <location>
        <begin position="1"/>
        <end position="35"/>
    </location>
</feature>
<gene>
    <name evidence="2" type="ORF">GCM10010389_38040</name>
</gene>
<feature type="region of interest" description="Disordered" evidence="1">
    <location>
        <begin position="81"/>
        <end position="106"/>
    </location>
</feature>
<feature type="compositionally biased region" description="Basic and acidic residues" evidence="1">
    <location>
        <begin position="15"/>
        <end position="30"/>
    </location>
</feature>
<proteinExistence type="predicted"/>
<protein>
    <submittedName>
        <fullName evidence="2">Uncharacterized protein</fullName>
    </submittedName>
</protein>
<accession>A0A918VGV6</accession>
<dbReference type="PANTHER" id="PTHR34613">
    <property type="entry name" value="SLL0800 PROTEIN"/>
    <property type="match status" value="1"/>
</dbReference>
<dbReference type="AlphaFoldDB" id="A0A918VGV6"/>
<reference evidence="2" key="1">
    <citation type="journal article" date="2014" name="Int. J. Syst. Evol. Microbiol.">
        <title>Complete genome sequence of Corynebacterium casei LMG S-19264T (=DSM 44701T), isolated from a smear-ripened cheese.</title>
        <authorList>
            <consortium name="US DOE Joint Genome Institute (JGI-PGF)"/>
            <person name="Walter F."/>
            <person name="Albersmeier A."/>
            <person name="Kalinowski J."/>
            <person name="Ruckert C."/>
        </authorList>
    </citation>
    <scope>NUCLEOTIDE SEQUENCE</scope>
    <source>
        <strain evidence="2">JCM 5016</strain>
    </source>
</reference>
<feature type="compositionally biased region" description="Basic and acidic residues" evidence="1">
    <location>
        <begin position="92"/>
        <end position="106"/>
    </location>
</feature>
<evidence type="ECO:0000256" key="1">
    <source>
        <dbReference type="SAM" id="MobiDB-lite"/>
    </source>
</evidence>
<evidence type="ECO:0000313" key="3">
    <source>
        <dbReference type="Proteomes" id="UP000623010"/>
    </source>
</evidence>
<dbReference type="Proteomes" id="UP000623010">
    <property type="component" value="Unassembled WGS sequence"/>
</dbReference>
<comment type="caution">
    <text evidence="2">The sequence shown here is derived from an EMBL/GenBank/DDBJ whole genome shotgun (WGS) entry which is preliminary data.</text>
</comment>
<evidence type="ECO:0000313" key="2">
    <source>
        <dbReference type="EMBL" id="GGZ95385.1"/>
    </source>
</evidence>
<name>A0A918VGV6_9ACTN</name>
<keyword evidence="3" id="KW-1185">Reference proteome</keyword>
<dbReference type="PANTHER" id="PTHR34613:SF1">
    <property type="entry name" value="SLL6017 PROTEIN"/>
    <property type="match status" value="1"/>
</dbReference>
<organism evidence="2 3">
    <name type="scientific">Streptomyces echinoruber</name>
    <dbReference type="NCBI Taxonomy" id="68898"/>
    <lineage>
        <taxon>Bacteria</taxon>
        <taxon>Bacillati</taxon>
        <taxon>Actinomycetota</taxon>
        <taxon>Actinomycetes</taxon>
        <taxon>Kitasatosporales</taxon>
        <taxon>Streptomycetaceae</taxon>
        <taxon>Streptomyces</taxon>
    </lineage>
</organism>
<dbReference type="EMBL" id="BMWH01000015">
    <property type="protein sequence ID" value="GGZ95385.1"/>
    <property type="molecule type" value="Genomic_DNA"/>
</dbReference>
<sequence>MAVDLSFYKSPLSQELREQGREEGRQEGRVEGQTQRAAEDVLEVLEVRGLDIPEAVRARILGCDDPDTLRRWHRRAVITPSAEEIFTDDQDDQGRQDDQDGRPADG</sequence>
<dbReference type="RefSeq" id="WP_308432522.1">
    <property type="nucleotide sequence ID" value="NZ_BMWH01000015.1"/>
</dbReference>
<reference evidence="2" key="2">
    <citation type="submission" date="2020-09" db="EMBL/GenBank/DDBJ databases">
        <authorList>
            <person name="Sun Q."/>
            <person name="Ohkuma M."/>
        </authorList>
    </citation>
    <scope>NUCLEOTIDE SEQUENCE</scope>
    <source>
        <strain evidence="2">JCM 5016</strain>
    </source>
</reference>